<proteinExistence type="predicted"/>
<keyword evidence="3" id="KW-1185">Reference proteome</keyword>
<reference evidence="2" key="1">
    <citation type="submission" date="2019-06" db="EMBL/GenBank/DDBJ databases">
        <authorList>
            <person name="Zheng W."/>
        </authorList>
    </citation>
    <scope>NUCLEOTIDE SEQUENCE</scope>
    <source>
        <strain evidence="2">QDHG01</strain>
    </source>
</reference>
<evidence type="ECO:0000313" key="3">
    <source>
        <dbReference type="Proteomes" id="UP000785679"/>
    </source>
</evidence>
<comment type="caution">
    <text evidence="2">The sequence shown here is derived from an EMBL/GenBank/DDBJ whole genome shotgun (WGS) entry which is preliminary data.</text>
</comment>
<gene>
    <name evidence="2" type="ORF">FGO68_gene9777</name>
</gene>
<accession>A0A8J8NJR1</accession>
<evidence type="ECO:0000313" key="2">
    <source>
        <dbReference type="EMBL" id="TNV75974.1"/>
    </source>
</evidence>
<sequence length="234" mass="26092">MQQILTTTPLVSLDYPIFTGLTLGLFANSAIRTGLTAAALAKYFLSGSVLEASPIEDLISTADLNTALLMFSMHSMLGFVQDLSRFNDALFIQRCVNDGKCNYADPESDTGSGLWGYLGDLGFLQVAWPVLMIYAVYFDIFTAWRLYGSFNVEELVRTVIYTLQIGADQVFTVLNLILPLVQYLYGTFTIPALIAYLSLTAVSFTIPHTLYLGYALFAPFMSPQTVNYWFDIFY</sequence>
<keyword evidence="1" id="KW-1133">Transmembrane helix</keyword>
<evidence type="ECO:0000256" key="1">
    <source>
        <dbReference type="SAM" id="Phobius"/>
    </source>
</evidence>
<name>A0A8J8NJR1_HALGN</name>
<dbReference type="EMBL" id="RRYP01014445">
    <property type="protein sequence ID" value="TNV75974.1"/>
    <property type="molecule type" value="Genomic_DNA"/>
</dbReference>
<protein>
    <submittedName>
        <fullName evidence="2">Uncharacterized protein</fullName>
    </submittedName>
</protein>
<dbReference type="AlphaFoldDB" id="A0A8J8NJR1"/>
<keyword evidence="1" id="KW-0472">Membrane</keyword>
<feature type="transmembrane region" description="Helical" evidence="1">
    <location>
        <begin position="126"/>
        <end position="147"/>
    </location>
</feature>
<keyword evidence="1" id="KW-0812">Transmembrane</keyword>
<organism evidence="2 3">
    <name type="scientific">Halteria grandinella</name>
    <dbReference type="NCBI Taxonomy" id="5974"/>
    <lineage>
        <taxon>Eukaryota</taxon>
        <taxon>Sar</taxon>
        <taxon>Alveolata</taxon>
        <taxon>Ciliophora</taxon>
        <taxon>Intramacronucleata</taxon>
        <taxon>Spirotrichea</taxon>
        <taxon>Stichotrichia</taxon>
        <taxon>Sporadotrichida</taxon>
        <taxon>Halteriidae</taxon>
        <taxon>Halteria</taxon>
    </lineage>
</organism>
<feature type="transmembrane region" description="Helical" evidence="1">
    <location>
        <begin position="211"/>
        <end position="230"/>
    </location>
</feature>
<dbReference type="Proteomes" id="UP000785679">
    <property type="component" value="Unassembled WGS sequence"/>
</dbReference>